<accession>A0A8J6HFX3</accession>
<dbReference type="GO" id="GO:0004757">
    <property type="term" value="F:sepiapterin reductase (NADP+) activity"/>
    <property type="evidence" value="ECO:0007669"/>
    <property type="project" value="TreeGrafter"/>
</dbReference>
<dbReference type="Proteomes" id="UP000719412">
    <property type="component" value="Unassembled WGS sequence"/>
</dbReference>
<keyword evidence="3" id="KW-0521">NADP</keyword>
<evidence type="ECO:0000313" key="5">
    <source>
        <dbReference type="EMBL" id="KAH0813657.1"/>
    </source>
</evidence>
<evidence type="ECO:0008006" key="7">
    <source>
        <dbReference type="Google" id="ProtNLM"/>
    </source>
</evidence>
<keyword evidence="2" id="KW-0963">Cytoplasm</keyword>
<keyword evidence="6" id="KW-1185">Reference proteome</keyword>
<dbReference type="InterPro" id="IPR051721">
    <property type="entry name" value="Biopterin_syn/organic_redct"/>
</dbReference>
<dbReference type="GO" id="GO:0006729">
    <property type="term" value="P:tetrahydrobiopterin biosynthetic process"/>
    <property type="evidence" value="ECO:0007669"/>
    <property type="project" value="TreeGrafter"/>
</dbReference>
<evidence type="ECO:0000313" key="6">
    <source>
        <dbReference type="Proteomes" id="UP000719412"/>
    </source>
</evidence>
<dbReference type="PANTHER" id="PTHR44085">
    <property type="entry name" value="SEPIAPTERIN REDUCTASE"/>
    <property type="match status" value="1"/>
</dbReference>
<dbReference type="SUPFAM" id="SSF51735">
    <property type="entry name" value="NAD(P)-binding Rossmann-fold domains"/>
    <property type="match status" value="1"/>
</dbReference>
<reference evidence="5" key="2">
    <citation type="submission" date="2021-08" db="EMBL/GenBank/DDBJ databases">
        <authorList>
            <person name="Eriksson T."/>
        </authorList>
    </citation>
    <scope>NUCLEOTIDE SEQUENCE</scope>
    <source>
        <strain evidence="5">Stoneville</strain>
        <tissue evidence="5">Whole head</tissue>
    </source>
</reference>
<evidence type="ECO:0000256" key="2">
    <source>
        <dbReference type="ARBA" id="ARBA00022490"/>
    </source>
</evidence>
<evidence type="ECO:0000256" key="1">
    <source>
        <dbReference type="ARBA" id="ARBA00004496"/>
    </source>
</evidence>
<reference evidence="5" key="1">
    <citation type="journal article" date="2020" name="J Insects Food Feed">
        <title>The yellow mealworm (Tenebrio molitor) genome: a resource for the emerging insects as food and feed industry.</title>
        <authorList>
            <person name="Eriksson T."/>
            <person name="Andere A."/>
            <person name="Kelstrup H."/>
            <person name="Emery V."/>
            <person name="Picard C."/>
        </authorList>
    </citation>
    <scope>NUCLEOTIDE SEQUENCE</scope>
    <source>
        <strain evidence="5">Stoneville</strain>
        <tissue evidence="5">Whole head</tissue>
    </source>
</reference>
<evidence type="ECO:0000256" key="4">
    <source>
        <dbReference type="ARBA" id="ARBA00023002"/>
    </source>
</evidence>
<keyword evidence="4" id="KW-0560">Oxidoreductase</keyword>
<comment type="subcellular location">
    <subcellularLocation>
        <location evidence="1">Cytoplasm</location>
    </subcellularLocation>
</comment>
<dbReference type="InterPro" id="IPR002347">
    <property type="entry name" value="SDR_fam"/>
</dbReference>
<dbReference type="InterPro" id="IPR028039">
    <property type="entry name" value="CCDC32"/>
</dbReference>
<dbReference type="AlphaFoldDB" id="A0A8J6HFX3"/>
<evidence type="ECO:0000256" key="3">
    <source>
        <dbReference type="ARBA" id="ARBA00022857"/>
    </source>
</evidence>
<protein>
    <recommendedName>
        <fullName evidence="7">Sepiapterin reductase</fullName>
    </recommendedName>
</protein>
<proteinExistence type="predicted"/>
<dbReference type="Gene3D" id="3.40.50.720">
    <property type="entry name" value="NAD(P)-binding Rossmann-like Domain"/>
    <property type="match status" value="1"/>
</dbReference>
<dbReference type="GO" id="GO:0005737">
    <property type="term" value="C:cytoplasm"/>
    <property type="evidence" value="ECO:0007669"/>
    <property type="project" value="UniProtKB-SubCell"/>
</dbReference>
<comment type="caution">
    <text evidence="5">The sequence shown here is derived from an EMBL/GenBank/DDBJ whole genome shotgun (WGS) entry which is preliminary data.</text>
</comment>
<organism evidence="5 6">
    <name type="scientific">Tenebrio molitor</name>
    <name type="common">Yellow mealworm beetle</name>
    <dbReference type="NCBI Taxonomy" id="7067"/>
    <lineage>
        <taxon>Eukaryota</taxon>
        <taxon>Metazoa</taxon>
        <taxon>Ecdysozoa</taxon>
        <taxon>Arthropoda</taxon>
        <taxon>Hexapoda</taxon>
        <taxon>Insecta</taxon>
        <taxon>Pterygota</taxon>
        <taxon>Neoptera</taxon>
        <taxon>Endopterygota</taxon>
        <taxon>Coleoptera</taxon>
        <taxon>Polyphaga</taxon>
        <taxon>Cucujiformia</taxon>
        <taxon>Tenebrionidae</taxon>
        <taxon>Tenebrio</taxon>
    </lineage>
</organism>
<dbReference type="PANTHER" id="PTHR44085:SF2">
    <property type="entry name" value="SEPIAPTERIN REDUCTASE"/>
    <property type="match status" value="1"/>
</dbReference>
<gene>
    <name evidence="5" type="ORF">GEV33_009134</name>
</gene>
<dbReference type="EMBL" id="JABDTM020025064">
    <property type="protein sequence ID" value="KAH0813657.1"/>
    <property type="molecule type" value="Genomic_DNA"/>
</dbReference>
<dbReference type="Pfam" id="PF00106">
    <property type="entry name" value="adh_short"/>
    <property type="match status" value="1"/>
</dbReference>
<sequence>MDPWGSVGNQSSVVTDNQFSRQKFEDNFIPTVRDTLPDSEQYLATLEKKLHDIKNDPNVLKQLIEKREACMQNLLNSEVQFEQDNDLDAPVSNSQLIRTILPQKQALNKGEVVELINYDQLDSSDSEKEGIGRTIALEISRNLNQNSIIVLLARSEGDLEQTKNLIQEVDKSLTVITHAVDLATADVKTYEAILEKSTSAVDTTGIEFGIIFHNAGTTGDVKQTTDLTSYRAWREHFDLNLFSAAALNSVFIRKVRPIAPQLVVVNITSMCGRVPFKNLAMYGSSKASRELFFKVLALEEPNIIVFNYSPGPVDTAMFDNIIKDAQSEEVQNSFQKVKETTILTPEQTVAKLLALLEKGDFKSGDTVDYYDRI</sequence>
<dbReference type="Pfam" id="PF14989">
    <property type="entry name" value="CCDC32"/>
    <property type="match status" value="1"/>
</dbReference>
<dbReference type="InterPro" id="IPR036291">
    <property type="entry name" value="NAD(P)-bd_dom_sf"/>
</dbReference>
<name>A0A8J6HFX3_TENMO</name>